<organism evidence="1 2">
    <name type="scientific">Dichomitus squalens</name>
    <dbReference type="NCBI Taxonomy" id="114155"/>
    <lineage>
        <taxon>Eukaryota</taxon>
        <taxon>Fungi</taxon>
        <taxon>Dikarya</taxon>
        <taxon>Basidiomycota</taxon>
        <taxon>Agaricomycotina</taxon>
        <taxon>Agaricomycetes</taxon>
        <taxon>Polyporales</taxon>
        <taxon>Polyporaceae</taxon>
        <taxon>Dichomitus</taxon>
    </lineage>
</organism>
<keyword evidence="2" id="KW-1185">Reference proteome</keyword>
<accession>A0A4Q9P6X7</accession>
<sequence>MYMQLPARSSHFERWGSMYEAARHAGPVGLAGTSGTLTRTPLGTRMHSIPTLRPWKSPSQPQMRLLENPLMVQCVLGGLRASIGEGTASGKVLDVTQLSVVRRERT</sequence>
<dbReference type="EMBL" id="ML145282">
    <property type="protein sequence ID" value="TBU51839.1"/>
    <property type="molecule type" value="Genomic_DNA"/>
</dbReference>
<evidence type="ECO:0000313" key="1">
    <source>
        <dbReference type="EMBL" id="TBU51839.1"/>
    </source>
</evidence>
<protein>
    <submittedName>
        <fullName evidence="1">Uncharacterized protein</fullName>
    </submittedName>
</protein>
<dbReference type="Proteomes" id="UP000292082">
    <property type="component" value="Unassembled WGS sequence"/>
</dbReference>
<name>A0A4Q9P6X7_9APHY</name>
<evidence type="ECO:0000313" key="2">
    <source>
        <dbReference type="Proteomes" id="UP000292082"/>
    </source>
</evidence>
<gene>
    <name evidence="1" type="ORF">BD310DRAFT_953059</name>
</gene>
<dbReference type="AlphaFoldDB" id="A0A4Q9P6X7"/>
<reference evidence="1 2" key="1">
    <citation type="submission" date="2019-01" db="EMBL/GenBank/DDBJ databases">
        <title>Draft genome sequences of three monokaryotic isolates of the white-rot basidiomycete fungus Dichomitus squalens.</title>
        <authorList>
            <consortium name="DOE Joint Genome Institute"/>
            <person name="Lopez S.C."/>
            <person name="Andreopoulos B."/>
            <person name="Pangilinan J."/>
            <person name="Lipzen A."/>
            <person name="Riley R."/>
            <person name="Ahrendt S."/>
            <person name="Ng V."/>
            <person name="Barry K."/>
            <person name="Daum C."/>
            <person name="Grigoriev I.V."/>
            <person name="Hilden K.S."/>
            <person name="Makela M.R."/>
            <person name="de Vries R.P."/>
        </authorList>
    </citation>
    <scope>NUCLEOTIDE SEQUENCE [LARGE SCALE GENOMIC DNA]</scope>
    <source>
        <strain evidence="1 2">CBS 464.89</strain>
    </source>
</reference>
<proteinExistence type="predicted"/>